<dbReference type="InterPro" id="IPR005792">
    <property type="entry name" value="Prot_disulphide_isomerase"/>
</dbReference>
<dbReference type="SUPFAM" id="SSF52833">
    <property type="entry name" value="Thioredoxin-like"/>
    <property type="match status" value="4"/>
</dbReference>
<evidence type="ECO:0000256" key="2">
    <source>
        <dbReference type="ARBA" id="ARBA00004319"/>
    </source>
</evidence>
<keyword evidence="9" id="KW-0325">Glycoprotein</keyword>
<gene>
    <name evidence="16" type="ORF">Cni_G12303</name>
</gene>
<feature type="disulfide bond" description="Redox-active" evidence="12">
    <location>
        <begin position="67"/>
        <end position="70"/>
    </location>
</feature>
<dbReference type="EMBL" id="CP136893">
    <property type="protein sequence ID" value="WOL03583.1"/>
    <property type="molecule type" value="Genomic_DNA"/>
</dbReference>
<dbReference type="FunFam" id="3.40.30.10:FF:000184">
    <property type="entry name" value="Protein disulfide-isomerase"/>
    <property type="match status" value="1"/>
</dbReference>
<dbReference type="Gene3D" id="3.40.30.10">
    <property type="entry name" value="Glutaredoxin"/>
    <property type="match status" value="4"/>
</dbReference>
<dbReference type="PROSITE" id="PS00194">
    <property type="entry name" value="THIOREDOXIN_1"/>
    <property type="match status" value="2"/>
</dbReference>
<dbReference type="PANTHER" id="PTHR18929:SF132">
    <property type="entry name" value="PROTEIN DISULFIDE-ISOMERASE A3"/>
    <property type="match status" value="1"/>
</dbReference>
<evidence type="ECO:0000256" key="9">
    <source>
        <dbReference type="ARBA" id="ARBA00023180"/>
    </source>
</evidence>
<keyword evidence="17" id="KW-1185">Reference proteome</keyword>
<keyword evidence="7" id="KW-0256">Endoplasmic reticulum</keyword>
<keyword evidence="8 12" id="KW-1015">Disulfide bond</keyword>
<dbReference type="GO" id="GO:0003756">
    <property type="term" value="F:protein disulfide isomerase activity"/>
    <property type="evidence" value="ECO:0007669"/>
    <property type="project" value="UniProtKB-EC"/>
</dbReference>
<feature type="signal peptide" evidence="14">
    <location>
        <begin position="1"/>
        <end position="22"/>
    </location>
</feature>
<keyword evidence="5 14" id="KW-0732">Signal</keyword>
<organism evidence="16 17">
    <name type="scientific">Canna indica</name>
    <name type="common">Indian-shot</name>
    <dbReference type="NCBI Taxonomy" id="4628"/>
    <lineage>
        <taxon>Eukaryota</taxon>
        <taxon>Viridiplantae</taxon>
        <taxon>Streptophyta</taxon>
        <taxon>Embryophyta</taxon>
        <taxon>Tracheophyta</taxon>
        <taxon>Spermatophyta</taxon>
        <taxon>Magnoliopsida</taxon>
        <taxon>Liliopsida</taxon>
        <taxon>Zingiberales</taxon>
        <taxon>Cannaceae</taxon>
        <taxon>Canna</taxon>
    </lineage>
</organism>
<dbReference type="FunFam" id="3.40.30.10:FF:000150">
    <property type="entry name" value="Protein disulfide-isomerase"/>
    <property type="match status" value="1"/>
</dbReference>
<sequence>MAISRDWIAAAFLYLLVAAAAAEEGVARVAEQATEEPSFVLTLDAANFTEIVSKHSFIVVEFYAPWCGHCKRLAPEYEKAAVVLSENDPPIVLAKLDANEAANKEIASKFEIRGFPTLKIFRSGGKDIQEYKGPREAEGIISYLKKQVGPASKEIKSSEDVDAVIIDKEISIVGIFPEFSGEEFESYIKVAEKLRSDYIFGHTLDAKLLPRGDITINQPIVRLFKPFDELFVDFKDFQVDAVEKFIESASMPKVVTLDEDPSNHPFIVKFFDSPSAKAILFVNFSSEDFSAFKSKLYEVAEAYKEKNIIFMMGSLDASENVLEYYSLKKEQAPLIILQDEAKKYLKSNVRSEQIATWLKDYTDGNLKPYIKSEPIPEVNDEPVKVVVANNVQEVVFNSGKNVLLEFYAPWCGHCKKLAPILDEVAVSFAEDAEVIIAKMDATTNDIPAEFDVKGYPTLYFYSANGKIVRYDGDRTAEDIISFVKSNRDAIISPESGAEVKDEL</sequence>
<dbReference type="InterPro" id="IPR013766">
    <property type="entry name" value="Thioredoxin_domain"/>
</dbReference>
<evidence type="ECO:0000259" key="15">
    <source>
        <dbReference type="PROSITE" id="PS51352"/>
    </source>
</evidence>
<evidence type="ECO:0000256" key="8">
    <source>
        <dbReference type="ARBA" id="ARBA00023157"/>
    </source>
</evidence>
<dbReference type="GO" id="GO:0005788">
    <property type="term" value="C:endoplasmic reticulum lumen"/>
    <property type="evidence" value="ECO:0007669"/>
    <property type="project" value="UniProtKB-SubCell"/>
</dbReference>
<dbReference type="CDD" id="cd02982">
    <property type="entry name" value="PDI_b'_family"/>
    <property type="match status" value="1"/>
</dbReference>
<evidence type="ECO:0000256" key="6">
    <source>
        <dbReference type="ARBA" id="ARBA00022737"/>
    </source>
</evidence>
<keyword evidence="6" id="KW-0677">Repeat</keyword>
<comment type="subcellular location">
    <subcellularLocation>
        <location evidence="2">Endoplasmic reticulum lumen</location>
    </subcellularLocation>
</comment>
<dbReference type="CDD" id="cd02995">
    <property type="entry name" value="PDI_a_PDI_a'_C"/>
    <property type="match status" value="1"/>
</dbReference>
<dbReference type="CDD" id="cd02961">
    <property type="entry name" value="PDI_a_family"/>
    <property type="match status" value="1"/>
</dbReference>
<dbReference type="PRINTS" id="PR00421">
    <property type="entry name" value="THIOREDOXIN"/>
</dbReference>
<accession>A0AAQ3QC12</accession>
<dbReference type="GO" id="GO:0034976">
    <property type="term" value="P:response to endoplasmic reticulum stress"/>
    <property type="evidence" value="ECO:0007669"/>
    <property type="project" value="TreeGrafter"/>
</dbReference>
<dbReference type="GO" id="GO:0006457">
    <property type="term" value="P:protein folding"/>
    <property type="evidence" value="ECO:0007669"/>
    <property type="project" value="TreeGrafter"/>
</dbReference>
<dbReference type="InterPro" id="IPR017937">
    <property type="entry name" value="Thioredoxin_CS"/>
</dbReference>
<feature type="domain" description="Thioredoxin" evidence="15">
    <location>
        <begin position="361"/>
        <end position="488"/>
    </location>
</feature>
<name>A0AAQ3QC12_9LILI</name>
<reference evidence="16 17" key="1">
    <citation type="submission" date="2023-10" db="EMBL/GenBank/DDBJ databases">
        <title>Chromosome-scale genome assembly provides insights into flower coloration mechanisms of Canna indica.</title>
        <authorList>
            <person name="Li C."/>
        </authorList>
    </citation>
    <scope>NUCLEOTIDE SEQUENCE [LARGE SCALE GENOMIC DNA]</scope>
    <source>
        <tissue evidence="16">Flower</tissue>
    </source>
</reference>
<feature type="disulfide bond" description="Redox-active" evidence="12">
    <location>
        <begin position="411"/>
        <end position="414"/>
    </location>
</feature>
<dbReference type="NCBIfam" id="TIGR01130">
    <property type="entry name" value="ER_PDI_fam"/>
    <property type="match status" value="1"/>
</dbReference>
<keyword evidence="10 14" id="KW-0413">Isomerase</keyword>
<evidence type="ECO:0000256" key="10">
    <source>
        <dbReference type="ARBA" id="ARBA00023235"/>
    </source>
</evidence>
<dbReference type="PANTHER" id="PTHR18929">
    <property type="entry name" value="PROTEIN DISULFIDE ISOMERASE"/>
    <property type="match status" value="1"/>
</dbReference>
<keyword evidence="11 12" id="KW-0676">Redox-active center</keyword>
<dbReference type="EC" id="5.3.4.1" evidence="4 14"/>
<dbReference type="Proteomes" id="UP001327560">
    <property type="component" value="Chromosome 4"/>
</dbReference>
<dbReference type="CDD" id="cd02981">
    <property type="entry name" value="PDI_b_family"/>
    <property type="match status" value="1"/>
</dbReference>
<evidence type="ECO:0000256" key="13">
    <source>
        <dbReference type="RuleBase" id="RU004208"/>
    </source>
</evidence>
<evidence type="ECO:0000256" key="1">
    <source>
        <dbReference type="ARBA" id="ARBA00001182"/>
    </source>
</evidence>
<evidence type="ECO:0000256" key="12">
    <source>
        <dbReference type="PIRSR" id="PIRSR605792-51"/>
    </source>
</evidence>
<dbReference type="FunFam" id="3.40.30.10:FF:000152">
    <property type="entry name" value="Protein disulfide-isomerase"/>
    <property type="match status" value="1"/>
</dbReference>
<dbReference type="InterPro" id="IPR036249">
    <property type="entry name" value="Thioredoxin-like_sf"/>
</dbReference>
<dbReference type="NCBIfam" id="TIGR01126">
    <property type="entry name" value="pdi_dom"/>
    <property type="match status" value="2"/>
</dbReference>
<dbReference type="AlphaFoldDB" id="A0AAQ3QC12"/>
<feature type="chain" id="PRO_5042662894" description="Protein disulfide-isomerase" evidence="14">
    <location>
        <begin position="23"/>
        <end position="503"/>
    </location>
</feature>
<proteinExistence type="inferred from homology"/>
<comment type="similarity">
    <text evidence="3 13">Belongs to the protein disulfide isomerase family.</text>
</comment>
<evidence type="ECO:0000256" key="4">
    <source>
        <dbReference type="ARBA" id="ARBA00012723"/>
    </source>
</evidence>
<dbReference type="Pfam" id="PF13848">
    <property type="entry name" value="Thioredoxin_6"/>
    <property type="match status" value="1"/>
</dbReference>
<dbReference type="FunFam" id="3.40.30.10:FF:000143">
    <property type="entry name" value="Protein disulfide-isomerase"/>
    <property type="match status" value="1"/>
</dbReference>
<evidence type="ECO:0000256" key="11">
    <source>
        <dbReference type="ARBA" id="ARBA00023284"/>
    </source>
</evidence>
<evidence type="ECO:0000256" key="14">
    <source>
        <dbReference type="RuleBase" id="RU361130"/>
    </source>
</evidence>
<evidence type="ECO:0000313" key="17">
    <source>
        <dbReference type="Proteomes" id="UP001327560"/>
    </source>
</evidence>
<dbReference type="Pfam" id="PF00085">
    <property type="entry name" value="Thioredoxin"/>
    <property type="match status" value="2"/>
</dbReference>
<comment type="catalytic activity">
    <reaction evidence="1 14">
        <text>Catalyzes the rearrangement of -S-S- bonds in proteins.</text>
        <dbReference type="EC" id="5.3.4.1"/>
    </reaction>
</comment>
<evidence type="ECO:0000256" key="3">
    <source>
        <dbReference type="ARBA" id="ARBA00006347"/>
    </source>
</evidence>
<protein>
    <recommendedName>
        <fullName evidence="4 14">Protein disulfide-isomerase</fullName>
        <ecNumber evidence="4 14">5.3.4.1</ecNumber>
    </recommendedName>
</protein>
<dbReference type="PROSITE" id="PS51352">
    <property type="entry name" value="THIOREDOXIN_2"/>
    <property type="match status" value="2"/>
</dbReference>
<evidence type="ECO:0000256" key="7">
    <source>
        <dbReference type="ARBA" id="ARBA00022824"/>
    </source>
</evidence>
<feature type="domain" description="Thioredoxin" evidence="15">
    <location>
        <begin position="30"/>
        <end position="149"/>
    </location>
</feature>
<evidence type="ECO:0000256" key="5">
    <source>
        <dbReference type="ARBA" id="ARBA00022729"/>
    </source>
</evidence>
<evidence type="ECO:0000313" key="16">
    <source>
        <dbReference type="EMBL" id="WOL03583.1"/>
    </source>
</evidence>
<dbReference type="InterPro" id="IPR005788">
    <property type="entry name" value="PDI_thioredoxin-like_dom"/>
</dbReference>